<organism evidence="1 2">
    <name type="scientific">Neobacillus bataviensis LMG 21833</name>
    <dbReference type="NCBI Taxonomy" id="1117379"/>
    <lineage>
        <taxon>Bacteria</taxon>
        <taxon>Bacillati</taxon>
        <taxon>Bacillota</taxon>
        <taxon>Bacilli</taxon>
        <taxon>Bacillales</taxon>
        <taxon>Bacillaceae</taxon>
        <taxon>Neobacillus</taxon>
    </lineage>
</organism>
<reference evidence="1 2" key="1">
    <citation type="journal article" date="2012" name="Front. Microbiol.">
        <title>Redundancy and modularity in membrane-associated dissimilatory nitrate reduction in Bacillus.</title>
        <authorList>
            <person name="Heylen K."/>
            <person name="Keltjens J."/>
        </authorList>
    </citation>
    <scope>NUCLEOTIDE SEQUENCE [LARGE SCALE GENOMIC DNA]</scope>
    <source>
        <strain evidence="2">LMG 21833T</strain>
    </source>
</reference>
<dbReference type="RefSeq" id="WP_007085567.1">
    <property type="nucleotide sequence ID" value="NZ_AJLS01000074.1"/>
</dbReference>
<accession>K6D539</accession>
<dbReference type="PATRIC" id="fig|1117379.3.peg.2659"/>
<dbReference type="InterPro" id="IPR026838">
    <property type="entry name" value="YheC/D"/>
</dbReference>
<protein>
    <recommendedName>
        <fullName evidence="3">ATP-grasp domain-containing protein</fullName>
    </recommendedName>
</protein>
<dbReference type="STRING" id="1117379.BABA_12795"/>
<evidence type="ECO:0008006" key="3">
    <source>
        <dbReference type="Google" id="ProtNLM"/>
    </source>
</evidence>
<gene>
    <name evidence="1" type="ORF">BABA_12795</name>
</gene>
<evidence type="ECO:0000313" key="1">
    <source>
        <dbReference type="EMBL" id="EKN67607.1"/>
    </source>
</evidence>
<dbReference type="OrthoDB" id="7869153at2"/>
<proteinExistence type="predicted"/>
<dbReference type="Proteomes" id="UP000006316">
    <property type="component" value="Unassembled WGS sequence"/>
</dbReference>
<keyword evidence="2" id="KW-1185">Reference proteome</keyword>
<name>K6D539_9BACI</name>
<sequence length="79" mass="9129">MKKKTEEIALKMAITLGNELAGLADIGFDIGLKKNGQPVFIECNCKDLRYSFRLANMLHVWKQTYFNPIGYGRYIYDHL</sequence>
<evidence type="ECO:0000313" key="2">
    <source>
        <dbReference type="Proteomes" id="UP000006316"/>
    </source>
</evidence>
<dbReference type="AlphaFoldDB" id="K6D539"/>
<comment type="caution">
    <text evidence="1">The sequence shown here is derived from an EMBL/GenBank/DDBJ whole genome shotgun (WGS) entry which is preliminary data.</text>
</comment>
<dbReference type="EMBL" id="AJLS01000074">
    <property type="protein sequence ID" value="EKN67607.1"/>
    <property type="molecule type" value="Genomic_DNA"/>
</dbReference>
<dbReference type="Pfam" id="PF14398">
    <property type="entry name" value="ATPgrasp_YheCD"/>
    <property type="match status" value="1"/>
</dbReference>